<evidence type="ECO:0000313" key="2">
    <source>
        <dbReference type="Proteomes" id="UP000003340"/>
    </source>
</evidence>
<comment type="caution">
    <text evidence="1">The sequence shown here is derived from an EMBL/GenBank/DDBJ whole genome shotgun (WGS) entry which is preliminary data.</text>
</comment>
<dbReference type="Proteomes" id="UP000003340">
    <property type="component" value="Unassembled WGS sequence"/>
</dbReference>
<proteinExistence type="predicted"/>
<gene>
    <name evidence="1" type="ORF">CLOSTMETH_03518</name>
</gene>
<dbReference type="EMBL" id="ACEC01000124">
    <property type="protein sequence ID" value="EEG28831.1"/>
    <property type="molecule type" value="Genomic_DNA"/>
</dbReference>
<name>C0EI23_9FIRM</name>
<organism evidence="1 2">
    <name type="scientific">[Clostridium] methylpentosum DSM 5476</name>
    <dbReference type="NCBI Taxonomy" id="537013"/>
    <lineage>
        <taxon>Bacteria</taxon>
        <taxon>Bacillati</taxon>
        <taxon>Bacillota</taxon>
        <taxon>Clostridia</taxon>
        <taxon>Eubacteriales</taxon>
        <taxon>Oscillospiraceae</taxon>
        <taxon>Oscillospiraceae incertae sedis</taxon>
    </lineage>
</organism>
<protein>
    <submittedName>
        <fullName evidence="1">Uncharacterized protein</fullName>
    </submittedName>
</protein>
<accession>C0EI23</accession>
<evidence type="ECO:0000313" key="1">
    <source>
        <dbReference type="EMBL" id="EEG28831.1"/>
    </source>
</evidence>
<dbReference type="HOGENOM" id="CLU_2859818_0_0_9"/>
<reference evidence="1 2" key="1">
    <citation type="submission" date="2009-01" db="EMBL/GenBank/DDBJ databases">
        <authorList>
            <person name="Fulton L."/>
            <person name="Clifton S."/>
            <person name="Fulton B."/>
            <person name="Xu J."/>
            <person name="Minx P."/>
            <person name="Pepin K.H."/>
            <person name="Johnson M."/>
            <person name="Bhonagiri V."/>
            <person name="Nash W.E."/>
            <person name="Mardis E.R."/>
            <person name="Wilson R.K."/>
        </authorList>
    </citation>
    <scope>NUCLEOTIDE SEQUENCE [LARGE SCALE GENOMIC DNA]</scope>
    <source>
        <strain evidence="1 2">DSM 5476</strain>
    </source>
</reference>
<sequence length="64" mass="7200">MSFYLYKFISFGIIKGNCALQRGEKCYASFAGAFFSAGSSVIDCICFAHLCFYRLLCEDFAEPQ</sequence>
<keyword evidence="2" id="KW-1185">Reference proteome</keyword>
<dbReference type="AlphaFoldDB" id="C0EI23"/>
<reference evidence="1 2" key="2">
    <citation type="submission" date="2009-02" db="EMBL/GenBank/DDBJ databases">
        <title>Draft genome sequence of Clostridium methylpentosum (DSM 5476).</title>
        <authorList>
            <person name="Sudarsanam P."/>
            <person name="Ley R."/>
            <person name="Guruge J."/>
            <person name="Turnbaugh P.J."/>
            <person name="Mahowald M."/>
            <person name="Liep D."/>
            <person name="Gordon J."/>
        </authorList>
    </citation>
    <scope>NUCLEOTIDE SEQUENCE [LARGE SCALE GENOMIC DNA]</scope>
    <source>
        <strain evidence="1 2">DSM 5476</strain>
    </source>
</reference>